<dbReference type="STRING" id="633149.Bresu_1669"/>
<dbReference type="eggNOG" id="COG2372">
    <property type="taxonomic scope" value="Bacteria"/>
</dbReference>
<proteinExistence type="inferred from homology"/>
<dbReference type="Gene3D" id="2.60.40.1220">
    <property type="match status" value="1"/>
</dbReference>
<sequence>MGFNRFGPAFAVAAAVVMAAGAVSAHARLVSSTPAANATVAAPRSIALTFSERMVPAFSTFDVVNAAGAKTAVSTTVSEDGRSITGALARPLAAGGYTVNWTIASSDGHRMTGSYAFTVR</sequence>
<name>D9QH14_BRESC</name>
<dbReference type="InterPro" id="IPR047685">
    <property type="entry name" value="CopC-like"/>
</dbReference>
<dbReference type="PANTHER" id="PTHR34820:SF4">
    <property type="entry name" value="INNER MEMBRANE PROTEIN YEBZ"/>
    <property type="match status" value="1"/>
</dbReference>
<dbReference type="Proteomes" id="UP000002696">
    <property type="component" value="Chromosome"/>
</dbReference>
<evidence type="ECO:0000256" key="2">
    <source>
        <dbReference type="ARBA" id="ARBA00010509"/>
    </source>
</evidence>
<dbReference type="GO" id="GO:0042597">
    <property type="term" value="C:periplasmic space"/>
    <property type="evidence" value="ECO:0007669"/>
    <property type="project" value="UniProtKB-SubCell"/>
</dbReference>
<accession>D9QH14</accession>
<dbReference type="Pfam" id="PF04234">
    <property type="entry name" value="CopC"/>
    <property type="match status" value="1"/>
</dbReference>
<dbReference type="KEGG" id="bsb:Bresu_1669"/>
<keyword evidence="6" id="KW-0186">Copper</keyword>
<evidence type="ECO:0000259" key="8">
    <source>
        <dbReference type="Pfam" id="PF04234"/>
    </source>
</evidence>
<feature type="chain" id="PRO_5003126590" evidence="7">
    <location>
        <begin position="28"/>
        <end position="120"/>
    </location>
</feature>
<keyword evidence="4 7" id="KW-0732">Signal</keyword>
<reference evidence="10" key="1">
    <citation type="journal article" date="2011" name="J. Bacteriol.">
        <title>Genome sequences of eight morphologically diverse alphaproteobacteria.</title>
        <authorList>
            <consortium name="US DOE Joint Genome Institute"/>
            <person name="Brown P.J."/>
            <person name="Kysela D.T."/>
            <person name="Buechlein A."/>
            <person name="Hemmerich C."/>
            <person name="Brun Y.V."/>
        </authorList>
    </citation>
    <scope>NUCLEOTIDE SEQUENCE [LARGE SCALE GENOMIC DNA]</scope>
    <source>
        <strain evidence="10">ATCC 15264 / DSM 4735 / LMG 14903 / NBRC 16000 / CB 81</strain>
    </source>
</reference>
<dbReference type="OrthoDB" id="9796814at2"/>
<dbReference type="AlphaFoldDB" id="D9QH14"/>
<comment type="similarity">
    <text evidence="2">Belongs to the CopC family.</text>
</comment>
<organism evidence="9 10">
    <name type="scientific">Brevundimonas subvibrioides (strain ATCC 15264 / DSM 4735 / LMG 14903 / NBRC 16000 / CB 81)</name>
    <name type="common">Caulobacter subvibrioides</name>
    <dbReference type="NCBI Taxonomy" id="633149"/>
    <lineage>
        <taxon>Bacteria</taxon>
        <taxon>Pseudomonadati</taxon>
        <taxon>Pseudomonadota</taxon>
        <taxon>Alphaproteobacteria</taxon>
        <taxon>Caulobacterales</taxon>
        <taxon>Caulobacteraceae</taxon>
        <taxon>Brevundimonas</taxon>
    </lineage>
</organism>
<evidence type="ECO:0000256" key="3">
    <source>
        <dbReference type="ARBA" id="ARBA00022723"/>
    </source>
</evidence>
<dbReference type="RefSeq" id="WP_013269082.1">
    <property type="nucleotide sequence ID" value="NC_014375.1"/>
</dbReference>
<dbReference type="InParanoid" id="D9QH14"/>
<dbReference type="InterPro" id="IPR014756">
    <property type="entry name" value="Ig_E-set"/>
</dbReference>
<dbReference type="GO" id="GO:0006825">
    <property type="term" value="P:copper ion transport"/>
    <property type="evidence" value="ECO:0007669"/>
    <property type="project" value="InterPro"/>
</dbReference>
<gene>
    <name evidence="9" type="ordered locus">Bresu_1669</name>
</gene>
<evidence type="ECO:0000256" key="1">
    <source>
        <dbReference type="ARBA" id="ARBA00004418"/>
    </source>
</evidence>
<dbReference type="GO" id="GO:0005886">
    <property type="term" value="C:plasma membrane"/>
    <property type="evidence" value="ECO:0007669"/>
    <property type="project" value="TreeGrafter"/>
</dbReference>
<dbReference type="InterPro" id="IPR032694">
    <property type="entry name" value="CopC/D"/>
</dbReference>
<evidence type="ECO:0000313" key="10">
    <source>
        <dbReference type="Proteomes" id="UP000002696"/>
    </source>
</evidence>
<dbReference type="InterPro" id="IPR014755">
    <property type="entry name" value="Cu-Rt/internalin_Ig-like"/>
</dbReference>
<keyword evidence="5" id="KW-0574">Periplasm</keyword>
<dbReference type="GO" id="GO:0046688">
    <property type="term" value="P:response to copper ion"/>
    <property type="evidence" value="ECO:0007669"/>
    <property type="project" value="InterPro"/>
</dbReference>
<feature type="domain" description="CopC" evidence="8">
    <location>
        <begin position="26"/>
        <end position="119"/>
    </location>
</feature>
<dbReference type="InterPro" id="IPR007348">
    <property type="entry name" value="CopC_dom"/>
</dbReference>
<evidence type="ECO:0000313" key="9">
    <source>
        <dbReference type="EMBL" id="ADL00980.1"/>
    </source>
</evidence>
<keyword evidence="10" id="KW-1185">Reference proteome</keyword>
<dbReference type="EMBL" id="CP002102">
    <property type="protein sequence ID" value="ADL00980.1"/>
    <property type="molecule type" value="Genomic_DNA"/>
</dbReference>
<evidence type="ECO:0000256" key="7">
    <source>
        <dbReference type="SAM" id="SignalP"/>
    </source>
</evidence>
<dbReference type="GO" id="GO:0005507">
    <property type="term" value="F:copper ion binding"/>
    <property type="evidence" value="ECO:0007669"/>
    <property type="project" value="InterPro"/>
</dbReference>
<evidence type="ECO:0000256" key="5">
    <source>
        <dbReference type="ARBA" id="ARBA00022764"/>
    </source>
</evidence>
<dbReference type="BioCyc" id="BSUB633149:G1GM8-1659-MONOMER"/>
<dbReference type="SUPFAM" id="SSF81296">
    <property type="entry name" value="E set domains"/>
    <property type="match status" value="1"/>
</dbReference>
<evidence type="ECO:0000256" key="6">
    <source>
        <dbReference type="ARBA" id="ARBA00023008"/>
    </source>
</evidence>
<protein>
    <submittedName>
        <fullName evidence="9">Copper resistance protein CopC</fullName>
    </submittedName>
</protein>
<comment type="subcellular location">
    <subcellularLocation>
        <location evidence="1">Periplasm</location>
    </subcellularLocation>
</comment>
<keyword evidence="3" id="KW-0479">Metal-binding</keyword>
<dbReference type="HOGENOM" id="CLU_087859_4_2_5"/>
<feature type="signal peptide" evidence="7">
    <location>
        <begin position="1"/>
        <end position="27"/>
    </location>
</feature>
<dbReference type="NCBIfam" id="NF033814">
    <property type="entry name" value="copper_CopC"/>
    <property type="match status" value="1"/>
</dbReference>
<evidence type="ECO:0000256" key="4">
    <source>
        <dbReference type="ARBA" id="ARBA00022729"/>
    </source>
</evidence>
<dbReference type="PANTHER" id="PTHR34820">
    <property type="entry name" value="INNER MEMBRANE PROTEIN YEBZ"/>
    <property type="match status" value="1"/>
</dbReference>